<evidence type="ECO:0008006" key="4">
    <source>
        <dbReference type="Google" id="ProtNLM"/>
    </source>
</evidence>
<keyword evidence="3" id="KW-1185">Reference proteome</keyword>
<evidence type="ECO:0000313" key="2">
    <source>
        <dbReference type="EMBL" id="MEK8053253.1"/>
    </source>
</evidence>
<dbReference type="Proteomes" id="UP001365405">
    <property type="component" value="Unassembled WGS sequence"/>
</dbReference>
<gene>
    <name evidence="2" type="ORF">AACH10_23560</name>
</gene>
<organism evidence="2 3">
    <name type="scientific">Pseudaquabacterium inlustre</name>
    <dbReference type="NCBI Taxonomy" id="2984192"/>
    <lineage>
        <taxon>Bacteria</taxon>
        <taxon>Pseudomonadati</taxon>
        <taxon>Pseudomonadota</taxon>
        <taxon>Betaproteobacteria</taxon>
        <taxon>Burkholderiales</taxon>
        <taxon>Sphaerotilaceae</taxon>
        <taxon>Pseudaquabacterium</taxon>
    </lineage>
</organism>
<comment type="caution">
    <text evidence="2">The sequence shown here is derived from an EMBL/GenBank/DDBJ whole genome shotgun (WGS) entry which is preliminary data.</text>
</comment>
<sequence length="208" mass="21551">MAEAATPPRAAGLATRLAGLLARYDGTLMRPPALPGSAPHGGRGDGAALPDATRHAPGPALLDWCHAPAPGLRSARLQGQGARALAEALALHLDGSLRLQACHGTAARLALRLGVKLDDLALALGRAPRRSDCWDAGWLIDPATALARLPQWQPRRPTLLLATAPGDAPANTMPPPPLPAAGGTPALRLLWVHEQPLPLLWQALDTAG</sequence>
<evidence type="ECO:0000313" key="3">
    <source>
        <dbReference type="Proteomes" id="UP001365405"/>
    </source>
</evidence>
<dbReference type="RefSeq" id="WP_341412994.1">
    <property type="nucleotide sequence ID" value="NZ_JBBUTH010000011.1"/>
</dbReference>
<reference evidence="2 3" key="1">
    <citation type="submission" date="2024-04" db="EMBL/GenBank/DDBJ databases">
        <title>Novel species of the genus Ideonella isolated from streams.</title>
        <authorList>
            <person name="Lu H."/>
        </authorList>
    </citation>
    <scope>NUCLEOTIDE SEQUENCE [LARGE SCALE GENOMIC DNA]</scope>
    <source>
        <strain evidence="2 3">DXS22W</strain>
    </source>
</reference>
<accession>A0ABU9CNR0</accession>
<feature type="region of interest" description="Disordered" evidence="1">
    <location>
        <begin position="31"/>
        <end position="52"/>
    </location>
</feature>
<proteinExistence type="predicted"/>
<dbReference type="EMBL" id="JBBUTH010000011">
    <property type="protein sequence ID" value="MEK8053253.1"/>
    <property type="molecule type" value="Genomic_DNA"/>
</dbReference>
<protein>
    <recommendedName>
        <fullName evidence="4">Type III secretion protein</fullName>
    </recommendedName>
</protein>
<evidence type="ECO:0000256" key="1">
    <source>
        <dbReference type="SAM" id="MobiDB-lite"/>
    </source>
</evidence>
<name>A0ABU9CNR0_9BURK</name>